<name>A0A9P5Y6Y9_9AGAR</name>
<reference evidence="2" key="1">
    <citation type="submission" date="2020-11" db="EMBL/GenBank/DDBJ databases">
        <authorList>
            <consortium name="DOE Joint Genome Institute"/>
            <person name="Ahrendt S."/>
            <person name="Riley R."/>
            <person name="Andreopoulos W."/>
            <person name="Labutti K."/>
            <person name="Pangilinan J."/>
            <person name="Ruiz-Duenas F.J."/>
            <person name="Barrasa J.M."/>
            <person name="Sanchez-Garcia M."/>
            <person name="Camarero S."/>
            <person name="Miyauchi S."/>
            <person name="Serrano A."/>
            <person name="Linde D."/>
            <person name="Babiker R."/>
            <person name="Drula E."/>
            <person name="Ayuso-Fernandez I."/>
            <person name="Pacheco R."/>
            <person name="Padilla G."/>
            <person name="Ferreira P."/>
            <person name="Barriuso J."/>
            <person name="Kellner H."/>
            <person name="Castanera R."/>
            <person name="Alfaro M."/>
            <person name="Ramirez L."/>
            <person name="Pisabarro A.G."/>
            <person name="Kuo A."/>
            <person name="Tritt A."/>
            <person name="Lipzen A."/>
            <person name="He G."/>
            <person name="Yan M."/>
            <person name="Ng V."/>
            <person name="Cullen D."/>
            <person name="Martin F."/>
            <person name="Rosso M.-N."/>
            <person name="Henrissat B."/>
            <person name="Hibbett D."/>
            <person name="Martinez A.T."/>
            <person name="Grigoriev I.V."/>
        </authorList>
    </citation>
    <scope>NUCLEOTIDE SEQUENCE</scope>
    <source>
        <strain evidence="2">CBS 247.69</strain>
    </source>
</reference>
<evidence type="ECO:0000313" key="2">
    <source>
        <dbReference type="EMBL" id="KAF9462836.1"/>
    </source>
</evidence>
<feature type="region of interest" description="Disordered" evidence="1">
    <location>
        <begin position="1"/>
        <end position="27"/>
    </location>
</feature>
<sequence length="124" mass="13404">MYRIRTKLDPTLVSPESKPQSFRSSGPRLWARCDKDVQRESAATRTCSPLRAGEEAPKGDVVPLGDGMPESKVGTTPRPGIIPDLHPVSEAAQGPGNDLPDNDPTRPARSVGCSRSQIEPTTWD</sequence>
<organism evidence="2 3">
    <name type="scientific">Collybia nuda</name>
    <dbReference type="NCBI Taxonomy" id="64659"/>
    <lineage>
        <taxon>Eukaryota</taxon>
        <taxon>Fungi</taxon>
        <taxon>Dikarya</taxon>
        <taxon>Basidiomycota</taxon>
        <taxon>Agaricomycotina</taxon>
        <taxon>Agaricomycetes</taxon>
        <taxon>Agaricomycetidae</taxon>
        <taxon>Agaricales</taxon>
        <taxon>Tricholomatineae</taxon>
        <taxon>Clitocybaceae</taxon>
        <taxon>Collybia</taxon>
    </lineage>
</organism>
<evidence type="ECO:0000256" key="1">
    <source>
        <dbReference type="SAM" id="MobiDB-lite"/>
    </source>
</evidence>
<dbReference type="AlphaFoldDB" id="A0A9P5Y6Y9"/>
<keyword evidence="3" id="KW-1185">Reference proteome</keyword>
<feature type="compositionally biased region" description="Polar residues" evidence="1">
    <location>
        <begin position="113"/>
        <end position="124"/>
    </location>
</feature>
<comment type="caution">
    <text evidence="2">The sequence shown here is derived from an EMBL/GenBank/DDBJ whole genome shotgun (WGS) entry which is preliminary data.</text>
</comment>
<proteinExistence type="predicted"/>
<gene>
    <name evidence="2" type="ORF">BDZ94DRAFT_1298299</name>
</gene>
<protein>
    <submittedName>
        <fullName evidence="2">Uncharacterized protein</fullName>
    </submittedName>
</protein>
<dbReference type="Proteomes" id="UP000807353">
    <property type="component" value="Unassembled WGS sequence"/>
</dbReference>
<evidence type="ECO:0000313" key="3">
    <source>
        <dbReference type="Proteomes" id="UP000807353"/>
    </source>
</evidence>
<accession>A0A9P5Y6Y9</accession>
<dbReference type="EMBL" id="MU150268">
    <property type="protein sequence ID" value="KAF9462836.1"/>
    <property type="molecule type" value="Genomic_DNA"/>
</dbReference>
<feature type="region of interest" description="Disordered" evidence="1">
    <location>
        <begin position="40"/>
        <end position="124"/>
    </location>
</feature>